<keyword evidence="7" id="KW-0010">Activator</keyword>
<dbReference type="PANTHER" id="PTHR45766:SF6">
    <property type="entry name" value="SWI_SNF-RELATED MATRIX-ASSOCIATED ACTIN-DEPENDENT REGULATOR OF CHROMATIN SUBFAMILY A-LIKE PROTEIN 1"/>
    <property type="match status" value="1"/>
</dbReference>
<dbReference type="SMART" id="SM00487">
    <property type="entry name" value="DEXDc"/>
    <property type="match status" value="1"/>
</dbReference>
<name>A0A953HVK6_9BACT</name>
<dbReference type="InterPro" id="IPR040765">
    <property type="entry name" value="Tudor_1_RapA"/>
</dbReference>
<dbReference type="Gene3D" id="3.40.50.300">
    <property type="entry name" value="P-loop containing nucleotide triphosphate hydrolases"/>
    <property type="match status" value="1"/>
</dbReference>
<keyword evidence="5" id="KW-0805">Transcription regulation</keyword>
<dbReference type="PANTHER" id="PTHR45766">
    <property type="entry name" value="DNA ANNEALING HELICASE AND ENDONUCLEASE ZRANB3 FAMILY MEMBER"/>
    <property type="match status" value="1"/>
</dbReference>
<reference evidence="11" key="1">
    <citation type="submission" date="2021-06" db="EMBL/GenBank/DDBJ databases">
        <title>44 bacteria genomes isolated from Dapeng, Shenzhen.</title>
        <authorList>
            <person name="Zheng W."/>
            <person name="Yu S."/>
            <person name="Huang Y."/>
        </authorList>
    </citation>
    <scope>NUCLEOTIDE SEQUENCE</scope>
    <source>
        <strain evidence="11">DP5N28-2</strain>
    </source>
</reference>
<dbReference type="PROSITE" id="PS51194">
    <property type="entry name" value="HELICASE_CTER"/>
    <property type="match status" value="1"/>
</dbReference>
<dbReference type="RefSeq" id="WP_222578865.1">
    <property type="nucleotide sequence ID" value="NZ_JAHVHU010000004.1"/>
</dbReference>
<evidence type="ECO:0000256" key="3">
    <source>
        <dbReference type="ARBA" id="ARBA00022806"/>
    </source>
</evidence>
<dbReference type="InterPro" id="IPR038718">
    <property type="entry name" value="SNF2-like_sf"/>
</dbReference>
<dbReference type="GO" id="GO:0004386">
    <property type="term" value="F:helicase activity"/>
    <property type="evidence" value="ECO:0007669"/>
    <property type="project" value="UniProtKB-KW"/>
</dbReference>
<keyword evidence="12" id="KW-1185">Reference proteome</keyword>
<evidence type="ECO:0000256" key="2">
    <source>
        <dbReference type="ARBA" id="ARBA00022801"/>
    </source>
</evidence>
<feature type="domain" description="Helicase ATP-binding" evidence="9">
    <location>
        <begin position="161"/>
        <end position="333"/>
    </location>
</feature>
<dbReference type="InterPro" id="IPR014001">
    <property type="entry name" value="Helicase_ATP-bd"/>
</dbReference>
<dbReference type="Gene3D" id="3.30.360.80">
    <property type="match status" value="1"/>
</dbReference>
<proteinExistence type="inferred from homology"/>
<accession>A0A953HVK6</accession>
<keyword evidence="6" id="KW-0238">DNA-binding</keyword>
<dbReference type="Pfam" id="PF00176">
    <property type="entry name" value="SNF2-rel_dom"/>
    <property type="match status" value="1"/>
</dbReference>
<comment type="caution">
    <text evidence="11">The sequence shown here is derived from an EMBL/GenBank/DDBJ whole genome shotgun (WGS) entry which is preliminary data.</text>
</comment>
<evidence type="ECO:0000256" key="5">
    <source>
        <dbReference type="ARBA" id="ARBA00023015"/>
    </source>
</evidence>
<dbReference type="InterPro" id="IPR040766">
    <property type="entry name" value="Tudor_2_RapA"/>
</dbReference>
<protein>
    <submittedName>
        <fullName evidence="11">RNA polymerase-associated protein RapA</fullName>
    </submittedName>
</protein>
<dbReference type="CDD" id="cd18793">
    <property type="entry name" value="SF2_C_SNF"/>
    <property type="match status" value="1"/>
</dbReference>
<dbReference type="Pfam" id="PF18339">
    <property type="entry name" value="Tudor_1_RapA"/>
    <property type="match status" value="1"/>
</dbReference>
<evidence type="ECO:0000256" key="6">
    <source>
        <dbReference type="ARBA" id="ARBA00023125"/>
    </source>
</evidence>
<dbReference type="Proteomes" id="UP000753961">
    <property type="component" value="Unassembled WGS sequence"/>
</dbReference>
<dbReference type="EMBL" id="JAHVHU010000004">
    <property type="protein sequence ID" value="MBY5957346.1"/>
    <property type="molecule type" value="Genomic_DNA"/>
</dbReference>
<evidence type="ECO:0000256" key="1">
    <source>
        <dbReference type="ARBA" id="ARBA00022741"/>
    </source>
</evidence>
<keyword evidence="1" id="KW-0547">Nucleotide-binding</keyword>
<dbReference type="SMART" id="SM00490">
    <property type="entry name" value="HELICc"/>
    <property type="match status" value="1"/>
</dbReference>
<dbReference type="Gene3D" id="2.30.30.140">
    <property type="match status" value="1"/>
</dbReference>
<evidence type="ECO:0000256" key="4">
    <source>
        <dbReference type="ARBA" id="ARBA00022840"/>
    </source>
</evidence>
<dbReference type="GO" id="GO:0016817">
    <property type="term" value="F:hydrolase activity, acting on acid anhydrides"/>
    <property type="evidence" value="ECO:0007669"/>
    <property type="project" value="InterPro"/>
</dbReference>
<dbReference type="InterPro" id="IPR001650">
    <property type="entry name" value="Helicase_C-like"/>
</dbReference>
<keyword evidence="8" id="KW-0804">Transcription</keyword>
<organism evidence="11 12">
    <name type="scientific">Membranihabitans marinus</name>
    <dbReference type="NCBI Taxonomy" id="1227546"/>
    <lineage>
        <taxon>Bacteria</taxon>
        <taxon>Pseudomonadati</taxon>
        <taxon>Bacteroidota</taxon>
        <taxon>Saprospiria</taxon>
        <taxon>Saprospirales</taxon>
        <taxon>Saprospiraceae</taxon>
        <taxon>Membranihabitans</taxon>
    </lineage>
</organism>
<dbReference type="NCBIfam" id="NF003426">
    <property type="entry name" value="PRK04914.1"/>
    <property type="match status" value="1"/>
</dbReference>
<dbReference type="PROSITE" id="PS51192">
    <property type="entry name" value="HELICASE_ATP_BIND_1"/>
    <property type="match status" value="1"/>
</dbReference>
<keyword evidence="3" id="KW-0347">Helicase</keyword>
<feature type="domain" description="Helicase C-terminal" evidence="10">
    <location>
        <begin position="469"/>
        <end position="618"/>
    </location>
</feature>
<sequence length="944" mass="108370">MKNIEQFYPDQRYTSQGEPELGVGILQDVSPRKVKIYFPGSHETRVYAVESAPLRRVVFRPGDTIEDVNNHTLLIQSVELEDGLYVYYGKDQKISEAELGDVMVHYGATDRLFMGDVDAPHAFALRRDTLQHEYNRRISPVRGFVGGRIDLIPHQLYIAQEVSSRYAPRVLLSDQVGLGKTIEACLIIHRLLLSDRISRVLIIVPESLLHQWFVELLRRFYMWFHIFDEARCASLDDSAIEGNPFLDDQLIICSIEFLAGSEKRASQASSAPWDMLVVDEAHHLEWAVDQVSPEYSVVEQLSQVAQGLLLLTATPEQFGFESHFARLRLLDPHRYSNYNDFIQESMDHMITADIVDKLHAEKDLDAKAIKVLESYFLKDRIQSVLHGDRTARNHLIEDLLDQHGPGRVIFRNTRSAMTDFPKRKAHLIPLKAKKEHDRWIERLTKEFDHDVKSGVKSNEQKFWFKEDPRVRWLLTMLKEIHPEKVLLICTSKEKVLALEASLTKRSNLKTIVFHEDLTIVQRDKNAAWFTEQDGAQILLCSEIGSEGRNFQFAHHLILFDVPFHPELLEQRIGRLDRIGQTEDIHIHIPYLSGSPQHKLIRWYQEGLNAFEKNLEGGHKIFNLFGDRLLHLSTDSSTAASDPELEKLITETAHFHKKLQKRLADGRDRLLEMNSYRPKIAQEIVKQIKKEDSDPTLEQYFTTVLRHFEIEMEDLPSRTYFLHPPSVTAVPFPAIPTEGIYVTFDRKHALSREDISFLTWDHPMTTACIDRVFSSGTGSASFGVLRGAPSPGLLMEFLFVLETSRKQGASIGRFLPNTPLRIVVDHAGNEVTKQYPMEAFDKKLAPGPIAPLLDNEHIVETILPKMMAAATKIADEWSSIERATGLQRMNRTLNHEIERLKSLQKTNKNIRPEEIKIAVDEQITLTSLIENARVRMDAIQLIRME</sequence>
<dbReference type="GO" id="GO:0006355">
    <property type="term" value="P:regulation of DNA-templated transcription"/>
    <property type="evidence" value="ECO:0007669"/>
    <property type="project" value="InterPro"/>
</dbReference>
<dbReference type="AlphaFoldDB" id="A0A953HVK6"/>
<dbReference type="Gene3D" id="3.40.50.10810">
    <property type="entry name" value="Tandem AAA-ATPase domain"/>
    <property type="match status" value="1"/>
</dbReference>
<dbReference type="InterPro" id="IPR022737">
    <property type="entry name" value="RapA_C"/>
</dbReference>
<dbReference type="Gene3D" id="2.30.30.930">
    <property type="match status" value="1"/>
</dbReference>
<dbReference type="HAMAP" id="MF_01821">
    <property type="entry name" value="Helicase_RapA"/>
    <property type="match status" value="1"/>
</dbReference>
<evidence type="ECO:0000259" key="10">
    <source>
        <dbReference type="PROSITE" id="PS51194"/>
    </source>
</evidence>
<dbReference type="SUPFAM" id="SSF52540">
    <property type="entry name" value="P-loop containing nucleoside triphosphate hydrolases"/>
    <property type="match status" value="2"/>
</dbReference>
<dbReference type="InterPro" id="IPR000330">
    <property type="entry name" value="SNF2_N"/>
</dbReference>
<evidence type="ECO:0000256" key="8">
    <source>
        <dbReference type="ARBA" id="ARBA00023163"/>
    </source>
</evidence>
<dbReference type="InterPro" id="IPR049730">
    <property type="entry name" value="SNF2/RAD54-like_C"/>
</dbReference>
<dbReference type="GO" id="GO:0003677">
    <property type="term" value="F:DNA binding"/>
    <property type="evidence" value="ECO:0007669"/>
    <property type="project" value="UniProtKB-KW"/>
</dbReference>
<dbReference type="Pfam" id="PF12137">
    <property type="entry name" value="RapA_C"/>
    <property type="match status" value="1"/>
</dbReference>
<dbReference type="CDD" id="cd18011">
    <property type="entry name" value="DEXDc_RapA"/>
    <property type="match status" value="1"/>
</dbReference>
<evidence type="ECO:0000259" key="9">
    <source>
        <dbReference type="PROSITE" id="PS51192"/>
    </source>
</evidence>
<evidence type="ECO:0000256" key="7">
    <source>
        <dbReference type="ARBA" id="ARBA00023159"/>
    </source>
</evidence>
<dbReference type="InterPro" id="IPR023949">
    <property type="entry name" value="Helicase_RapA"/>
</dbReference>
<dbReference type="InterPro" id="IPR057342">
    <property type="entry name" value="DEXDc_RapA"/>
</dbReference>
<evidence type="ECO:0000313" key="11">
    <source>
        <dbReference type="EMBL" id="MBY5957346.1"/>
    </source>
</evidence>
<keyword evidence="2" id="KW-0378">Hydrolase</keyword>
<gene>
    <name evidence="11" type="primary">rapA</name>
    <name evidence="11" type="ORF">KUV50_04305</name>
</gene>
<dbReference type="GO" id="GO:0005524">
    <property type="term" value="F:ATP binding"/>
    <property type="evidence" value="ECO:0007669"/>
    <property type="project" value="UniProtKB-KW"/>
</dbReference>
<keyword evidence="4" id="KW-0067">ATP-binding</keyword>
<dbReference type="Pfam" id="PF18337">
    <property type="entry name" value="Tudor_RapA"/>
    <property type="match status" value="1"/>
</dbReference>
<dbReference type="InterPro" id="IPR027417">
    <property type="entry name" value="P-loop_NTPase"/>
</dbReference>
<evidence type="ECO:0000313" key="12">
    <source>
        <dbReference type="Proteomes" id="UP000753961"/>
    </source>
</evidence>
<dbReference type="Pfam" id="PF00271">
    <property type="entry name" value="Helicase_C"/>
    <property type="match status" value="1"/>
</dbReference>
<dbReference type="Gene3D" id="6.10.140.1500">
    <property type="match status" value="1"/>
</dbReference>